<feature type="signal peptide" evidence="1">
    <location>
        <begin position="1"/>
        <end position="19"/>
    </location>
</feature>
<feature type="chain" id="PRO_5039021692" evidence="1">
    <location>
        <begin position="20"/>
        <end position="395"/>
    </location>
</feature>
<gene>
    <name evidence="2" type="ORF">C176_03318</name>
</gene>
<sequence>MGKYNLRFIKPLLSLSLGAAIITGAVVGGAEDASAATNYKISNGILVFKATKKVVKGTVTYKGKVYKNGELFTGTKGNTYYKKGKKATGIYKERYYLKGKIYSGIASGIYYKNGKKATGTYKGTYYLKGKAYTGLVVDIYYSNGKKANGTYEGVFYLNGTAFTGLHPNTGYLYINGALNTVLRIFEGDLYNGARLNEGVIQYNGLWYAGKRVANGTITIPGGQIIIVDNGRQTGTINSGPGSYYAVINEAIAKLEALKFYEVYTINHVTNLVDARRQYNEAKVAVDVAVARGAVTSEFGVNYWKLAAQWREIDRYEGRDTKEVAINKATYELARLEYTAVNSIRSASNLTTAKLQYDAAKTAVDAARAKGAATSDFGTNYWKLADQKVEIDRYEA</sequence>
<accession>W4F503</accession>
<dbReference type="AlphaFoldDB" id="W4F503"/>
<proteinExistence type="predicted"/>
<keyword evidence="1" id="KW-0732">Signal</keyword>
<organism evidence="2 3">
    <name type="scientific">Viridibacillus arenosi FSL R5-213</name>
    <dbReference type="NCBI Taxonomy" id="1227360"/>
    <lineage>
        <taxon>Bacteria</taxon>
        <taxon>Bacillati</taxon>
        <taxon>Bacillota</taxon>
        <taxon>Bacilli</taxon>
        <taxon>Bacillales</taxon>
        <taxon>Caryophanaceae</taxon>
        <taxon>Viridibacillus</taxon>
    </lineage>
</organism>
<evidence type="ECO:0000313" key="3">
    <source>
        <dbReference type="Proteomes" id="UP000019062"/>
    </source>
</evidence>
<dbReference type="Proteomes" id="UP000019062">
    <property type="component" value="Unassembled WGS sequence"/>
</dbReference>
<evidence type="ECO:0000313" key="2">
    <source>
        <dbReference type="EMBL" id="ETT87146.1"/>
    </source>
</evidence>
<comment type="caution">
    <text evidence="2">The sequence shown here is derived from an EMBL/GenBank/DDBJ whole genome shotgun (WGS) entry which is preliminary data.</text>
</comment>
<reference evidence="2 3" key="1">
    <citation type="journal article" date="2014" name="BMC Genomics">
        <title>Genomic comparison of sporeforming bacilli isolated from milk.</title>
        <authorList>
            <person name="Moreno Switt A.I."/>
            <person name="Andrus A.D."/>
            <person name="Ranieri M.L."/>
            <person name="Orsi R.H."/>
            <person name="Ivy R."/>
            <person name="den Bakker H.C."/>
            <person name="Martin N.H."/>
            <person name="Wiedmann M."/>
            <person name="Boor K.J."/>
        </authorList>
    </citation>
    <scope>NUCLEOTIDE SEQUENCE [LARGE SCALE GENOMIC DNA]</scope>
    <source>
        <strain evidence="2 3">FSL R5-213</strain>
    </source>
</reference>
<dbReference type="EMBL" id="ASQA01000009">
    <property type="protein sequence ID" value="ETT87146.1"/>
    <property type="molecule type" value="Genomic_DNA"/>
</dbReference>
<protein>
    <submittedName>
        <fullName evidence="2">Uncharacterized protein</fullName>
    </submittedName>
</protein>
<evidence type="ECO:0000256" key="1">
    <source>
        <dbReference type="SAM" id="SignalP"/>
    </source>
</evidence>
<keyword evidence="3" id="KW-1185">Reference proteome</keyword>
<feature type="non-terminal residue" evidence="2">
    <location>
        <position position="395"/>
    </location>
</feature>
<dbReference type="eggNOG" id="ENOG50341PX">
    <property type="taxonomic scope" value="Bacteria"/>
</dbReference>
<name>W4F503_9BACL</name>